<organism evidence="3 4">
    <name type="scientific">Lottia gigantea</name>
    <name type="common">Giant owl limpet</name>
    <dbReference type="NCBI Taxonomy" id="225164"/>
    <lineage>
        <taxon>Eukaryota</taxon>
        <taxon>Metazoa</taxon>
        <taxon>Spiralia</taxon>
        <taxon>Lophotrochozoa</taxon>
        <taxon>Mollusca</taxon>
        <taxon>Gastropoda</taxon>
        <taxon>Patellogastropoda</taxon>
        <taxon>Lottioidea</taxon>
        <taxon>Lottiidae</taxon>
        <taxon>Lottia</taxon>
    </lineage>
</organism>
<keyword evidence="4" id="KW-1185">Reference proteome</keyword>
<dbReference type="HOGENOM" id="CLU_937770_0_0_1"/>
<evidence type="ECO:0000313" key="4">
    <source>
        <dbReference type="Proteomes" id="UP000030746"/>
    </source>
</evidence>
<protein>
    <submittedName>
        <fullName evidence="3">Uncharacterized protein</fullName>
    </submittedName>
</protein>
<dbReference type="GO" id="GO:0016020">
    <property type="term" value="C:membrane"/>
    <property type="evidence" value="ECO:0007669"/>
    <property type="project" value="TreeGrafter"/>
</dbReference>
<feature type="transmembrane region" description="Helical" evidence="2">
    <location>
        <begin position="118"/>
        <end position="145"/>
    </location>
</feature>
<dbReference type="GO" id="GO:0008289">
    <property type="term" value="F:lipid binding"/>
    <property type="evidence" value="ECO:0007669"/>
    <property type="project" value="InterPro"/>
</dbReference>
<dbReference type="RefSeq" id="XP_009059152.1">
    <property type="nucleotide sequence ID" value="XM_009060904.1"/>
</dbReference>
<keyword evidence="2" id="KW-1133">Transmembrane helix</keyword>
<name>V3ZFV2_LOTGI</name>
<dbReference type="Pfam" id="PF05461">
    <property type="entry name" value="ApoL"/>
    <property type="match status" value="1"/>
</dbReference>
<dbReference type="GeneID" id="20239725"/>
<dbReference type="AlphaFoldDB" id="V3ZFV2"/>
<dbReference type="InterPro" id="IPR008405">
    <property type="entry name" value="ApoL"/>
</dbReference>
<dbReference type="Proteomes" id="UP000030746">
    <property type="component" value="Unassembled WGS sequence"/>
</dbReference>
<reference evidence="3 4" key="1">
    <citation type="journal article" date="2013" name="Nature">
        <title>Insights into bilaterian evolution from three spiralian genomes.</title>
        <authorList>
            <person name="Simakov O."/>
            <person name="Marletaz F."/>
            <person name="Cho S.J."/>
            <person name="Edsinger-Gonzales E."/>
            <person name="Havlak P."/>
            <person name="Hellsten U."/>
            <person name="Kuo D.H."/>
            <person name="Larsson T."/>
            <person name="Lv J."/>
            <person name="Arendt D."/>
            <person name="Savage R."/>
            <person name="Osoegawa K."/>
            <person name="de Jong P."/>
            <person name="Grimwood J."/>
            <person name="Chapman J.A."/>
            <person name="Shapiro H."/>
            <person name="Aerts A."/>
            <person name="Otillar R.P."/>
            <person name="Terry A.Y."/>
            <person name="Boore J.L."/>
            <person name="Grigoriev I.V."/>
            <person name="Lindberg D.R."/>
            <person name="Seaver E.C."/>
            <person name="Weisblat D.A."/>
            <person name="Putnam N.H."/>
            <person name="Rokhsar D.S."/>
        </authorList>
    </citation>
    <scope>NUCLEOTIDE SEQUENCE [LARGE SCALE GENOMIC DNA]</scope>
</reference>
<proteinExistence type="inferred from homology"/>
<evidence type="ECO:0000256" key="1">
    <source>
        <dbReference type="ARBA" id="ARBA00010090"/>
    </source>
</evidence>
<evidence type="ECO:0000256" key="2">
    <source>
        <dbReference type="SAM" id="Phobius"/>
    </source>
</evidence>
<dbReference type="OrthoDB" id="6162774at2759"/>
<dbReference type="GO" id="GO:0042157">
    <property type="term" value="P:lipoprotein metabolic process"/>
    <property type="evidence" value="ECO:0007669"/>
    <property type="project" value="InterPro"/>
</dbReference>
<dbReference type="GO" id="GO:0005576">
    <property type="term" value="C:extracellular region"/>
    <property type="evidence" value="ECO:0007669"/>
    <property type="project" value="InterPro"/>
</dbReference>
<dbReference type="CTD" id="20239725"/>
<keyword evidence="2" id="KW-0472">Membrane</keyword>
<feature type="transmembrane region" description="Helical" evidence="2">
    <location>
        <begin position="90"/>
        <end position="112"/>
    </location>
</feature>
<accession>V3ZFV2</accession>
<evidence type="ECO:0000313" key="3">
    <source>
        <dbReference type="EMBL" id="ESO90073.1"/>
    </source>
</evidence>
<dbReference type="EMBL" id="KB202481">
    <property type="protein sequence ID" value="ESO90073.1"/>
    <property type="molecule type" value="Genomic_DNA"/>
</dbReference>
<comment type="similarity">
    <text evidence="1">Belongs to the apolipoprotein L family.</text>
</comment>
<sequence>MAGHVQNQNADAPQAEVPQINVPYPLHNKIQFGLLPDKVDLSVDRFKYKVSESKKCLSKSIHGRRELLTILSEERKALDKLASDVQICKISGGVAGTVGTGLVIGGFAASFFTFGTSLIVSGVGAGVGGFSTLVASGASIADFVISKREENLINKLLEKDEKCLEKIQHLFEDCNFLFHVLSRNKNAEQGNQTIGLVKNLIGFTRITDVAIVVGRSAYGLVRDAAKCMSILGVVFSIISLPIDFHTVVTNSMAKHKGDKHKISEELKNFEENIEKGLVSMEAMMAHLENTERAINAS</sequence>
<dbReference type="GO" id="GO:0006869">
    <property type="term" value="P:lipid transport"/>
    <property type="evidence" value="ECO:0007669"/>
    <property type="project" value="InterPro"/>
</dbReference>
<keyword evidence="2" id="KW-0812">Transmembrane</keyword>
<dbReference type="PANTHER" id="PTHR14096">
    <property type="entry name" value="APOLIPOPROTEIN L"/>
    <property type="match status" value="1"/>
</dbReference>
<dbReference type="PANTHER" id="PTHR14096:SF28">
    <property type="entry name" value="APOLIPOPROTEIN L, 1-RELATED"/>
    <property type="match status" value="1"/>
</dbReference>
<gene>
    <name evidence="3" type="ORF">LOTGIDRAFT_164376</name>
</gene>
<dbReference type="KEGG" id="lgi:LOTGIDRAFT_164376"/>
<dbReference type="OMA" id="KLRADPH"/>